<accession>A0AAV4B9W3</accession>
<reference evidence="1 2" key="1">
    <citation type="journal article" date="2021" name="Elife">
        <title>Chloroplast acquisition without the gene transfer in kleptoplastic sea slugs, Plakobranchus ocellatus.</title>
        <authorList>
            <person name="Maeda T."/>
            <person name="Takahashi S."/>
            <person name="Yoshida T."/>
            <person name="Shimamura S."/>
            <person name="Takaki Y."/>
            <person name="Nagai Y."/>
            <person name="Toyoda A."/>
            <person name="Suzuki Y."/>
            <person name="Arimoto A."/>
            <person name="Ishii H."/>
            <person name="Satoh N."/>
            <person name="Nishiyama T."/>
            <person name="Hasebe M."/>
            <person name="Maruyama T."/>
            <person name="Minagawa J."/>
            <person name="Obokata J."/>
            <person name="Shigenobu S."/>
        </authorList>
    </citation>
    <scope>NUCLEOTIDE SEQUENCE [LARGE SCALE GENOMIC DNA]</scope>
</reference>
<name>A0AAV4B9W3_9GAST</name>
<gene>
    <name evidence="1" type="ORF">PoB_004281500</name>
</gene>
<protein>
    <submittedName>
        <fullName evidence="1">Uncharacterized protein</fullName>
    </submittedName>
</protein>
<sequence>MAALNKASYSGKLKYWSDLKPKVNAYIHTVWQENWDTDGANKLHKVFRNLGEDFDKRDKGAGRKRETVMCRFLKRHTGILIEYPDCQVIRRKYFSLTDLYTFPRS</sequence>
<evidence type="ECO:0000313" key="2">
    <source>
        <dbReference type="Proteomes" id="UP000735302"/>
    </source>
</evidence>
<organism evidence="1 2">
    <name type="scientific">Plakobranchus ocellatus</name>
    <dbReference type="NCBI Taxonomy" id="259542"/>
    <lineage>
        <taxon>Eukaryota</taxon>
        <taxon>Metazoa</taxon>
        <taxon>Spiralia</taxon>
        <taxon>Lophotrochozoa</taxon>
        <taxon>Mollusca</taxon>
        <taxon>Gastropoda</taxon>
        <taxon>Heterobranchia</taxon>
        <taxon>Euthyneura</taxon>
        <taxon>Panpulmonata</taxon>
        <taxon>Sacoglossa</taxon>
        <taxon>Placobranchoidea</taxon>
        <taxon>Plakobranchidae</taxon>
        <taxon>Plakobranchus</taxon>
    </lineage>
</organism>
<evidence type="ECO:0000313" key="1">
    <source>
        <dbReference type="EMBL" id="GFO16310.1"/>
    </source>
</evidence>
<dbReference type="Proteomes" id="UP000735302">
    <property type="component" value="Unassembled WGS sequence"/>
</dbReference>
<comment type="caution">
    <text evidence="1">The sequence shown here is derived from an EMBL/GenBank/DDBJ whole genome shotgun (WGS) entry which is preliminary data.</text>
</comment>
<dbReference type="AlphaFoldDB" id="A0AAV4B9W3"/>
<dbReference type="EMBL" id="BLXT01004656">
    <property type="protein sequence ID" value="GFO16310.1"/>
    <property type="molecule type" value="Genomic_DNA"/>
</dbReference>
<keyword evidence="2" id="KW-1185">Reference proteome</keyword>
<proteinExistence type="predicted"/>